<dbReference type="GO" id="GO:0004252">
    <property type="term" value="F:serine-type endopeptidase activity"/>
    <property type="evidence" value="ECO:0007669"/>
    <property type="project" value="InterPro"/>
</dbReference>
<dbReference type="GO" id="GO:0005777">
    <property type="term" value="C:peroxisome"/>
    <property type="evidence" value="ECO:0007669"/>
    <property type="project" value="InterPro"/>
</dbReference>
<dbReference type="InterPro" id="IPR039245">
    <property type="entry name" value="TYSND1/DEG15"/>
</dbReference>
<protein>
    <submittedName>
        <fullName evidence="1">Uncharacterized protein</fullName>
    </submittedName>
</protein>
<dbReference type="FunFam" id="2.40.10.10:FF:000096">
    <property type="entry name" value="Glyoxysomal processing protease glyoxysomal"/>
    <property type="match status" value="1"/>
</dbReference>
<dbReference type="SUPFAM" id="SSF50494">
    <property type="entry name" value="Trypsin-like serine proteases"/>
    <property type="match status" value="1"/>
</dbReference>
<dbReference type="AlphaFoldDB" id="A0A2P5WUZ5"/>
<dbReference type="PANTHER" id="PTHR21004:SF0">
    <property type="entry name" value="PEROXISOMAL LEADER PEPTIDE-PROCESSING PROTEASE"/>
    <property type="match status" value="1"/>
</dbReference>
<accession>A0A2P5WUZ5</accession>
<sequence>MALPETADFARNFSVLVRVQGPDPKGLKMRNHAFHQYHSGKTTLSASGMLLPDTLYNTEVVKCIWDTDSGQNLMLVMTVASLVEPFLTIQHRENLSQGLPELIPGAQIDIMVEENMGADSDGGGCRWFTAWLLKMVNVPISSLALQFLVEASSGSQEQGWEFGWSLASTHQPSVDSTQTQIEYDNKLLMERQRLVMGRSSNPSLMARSTTRIAILGVNLHLNVSFSFTFCSFLLVNIYFQYIRVRLDHLDPWIWCEAKVVYICKGPLDVALLQVDCIPDKLTAIMVDFSQPSLGSKAYVIGHGLLAPRCGKALPYLLFVFVKAEMPSYYKSLLPGFSQFPAMLETTAAVHPGGSGGAVVNSDGRLIGLVTSNARHGGGTVIPHLNFSIPSAVLMPIFQFVRDMKDFSPLQNLDKPNELLSSVWALMPPLSPKPGPPLNLPQPILEDNNNKEGKGSRFAKFIAEKNELLKRSAQFGKVEGLPNPILPSKL</sequence>
<organism evidence="1 2">
    <name type="scientific">Gossypium barbadense</name>
    <name type="common">Sea Island cotton</name>
    <name type="synonym">Hibiscus barbadensis</name>
    <dbReference type="NCBI Taxonomy" id="3634"/>
    <lineage>
        <taxon>Eukaryota</taxon>
        <taxon>Viridiplantae</taxon>
        <taxon>Streptophyta</taxon>
        <taxon>Embryophyta</taxon>
        <taxon>Tracheophyta</taxon>
        <taxon>Spermatophyta</taxon>
        <taxon>Magnoliopsida</taxon>
        <taxon>eudicotyledons</taxon>
        <taxon>Gunneridae</taxon>
        <taxon>Pentapetalae</taxon>
        <taxon>rosids</taxon>
        <taxon>malvids</taxon>
        <taxon>Malvales</taxon>
        <taxon>Malvaceae</taxon>
        <taxon>Malvoideae</taxon>
        <taxon>Gossypium</taxon>
    </lineage>
</organism>
<dbReference type="OrthoDB" id="17845at2759"/>
<dbReference type="EMBL" id="KZ666403">
    <property type="protein sequence ID" value="PPR94930.1"/>
    <property type="molecule type" value="Genomic_DNA"/>
</dbReference>
<evidence type="ECO:0000313" key="2">
    <source>
        <dbReference type="Proteomes" id="UP000239757"/>
    </source>
</evidence>
<dbReference type="PANTHER" id="PTHR21004">
    <property type="entry name" value="SERINE PROTEASE-RELATED"/>
    <property type="match status" value="1"/>
</dbReference>
<dbReference type="Gene3D" id="2.40.10.120">
    <property type="match status" value="1"/>
</dbReference>
<dbReference type="Pfam" id="PF13365">
    <property type="entry name" value="Trypsin_2"/>
    <property type="match status" value="1"/>
</dbReference>
<dbReference type="InterPro" id="IPR009003">
    <property type="entry name" value="Peptidase_S1_PA"/>
</dbReference>
<name>A0A2P5WUZ5_GOSBA</name>
<gene>
    <name evidence="1" type="ORF">GOBAR_AA25741</name>
</gene>
<proteinExistence type="predicted"/>
<dbReference type="Proteomes" id="UP000239757">
    <property type="component" value="Unassembled WGS sequence"/>
</dbReference>
<reference evidence="1 2" key="1">
    <citation type="submission" date="2015-01" db="EMBL/GenBank/DDBJ databases">
        <title>Genome of allotetraploid Gossypium barbadense reveals genomic plasticity and fiber elongation in cotton evolution.</title>
        <authorList>
            <person name="Chen X."/>
            <person name="Liu X."/>
            <person name="Zhao B."/>
            <person name="Zheng H."/>
            <person name="Hu Y."/>
            <person name="Lu G."/>
            <person name="Yang C."/>
            <person name="Chen J."/>
            <person name="Shan C."/>
            <person name="Zhang L."/>
            <person name="Zhou Y."/>
            <person name="Wang L."/>
            <person name="Guo W."/>
            <person name="Bai Y."/>
            <person name="Ruan J."/>
            <person name="Shangguan X."/>
            <person name="Mao Y."/>
            <person name="Jiang J."/>
            <person name="Zhu Y."/>
            <person name="Lei J."/>
            <person name="Kang H."/>
            <person name="Chen S."/>
            <person name="He X."/>
            <person name="Wang R."/>
            <person name="Wang Y."/>
            <person name="Chen J."/>
            <person name="Wang L."/>
            <person name="Yu S."/>
            <person name="Wang B."/>
            <person name="Wei J."/>
            <person name="Song S."/>
            <person name="Lu X."/>
            <person name="Gao Z."/>
            <person name="Gu W."/>
            <person name="Deng X."/>
            <person name="Ma D."/>
            <person name="Wang S."/>
            <person name="Liang W."/>
            <person name="Fang L."/>
            <person name="Cai C."/>
            <person name="Zhu X."/>
            <person name="Zhou B."/>
            <person name="Zhang Y."/>
            <person name="Chen Z."/>
            <person name="Xu S."/>
            <person name="Zhu R."/>
            <person name="Wang S."/>
            <person name="Zhang T."/>
            <person name="Zhao G."/>
        </authorList>
    </citation>
    <scope>NUCLEOTIDE SEQUENCE [LARGE SCALE GENOMIC DNA]</scope>
    <source>
        <strain evidence="2">cv. Xinhai21</strain>
        <tissue evidence="1">Leaf</tissue>
    </source>
</reference>
<dbReference type="GO" id="GO:0016485">
    <property type="term" value="P:protein processing"/>
    <property type="evidence" value="ECO:0007669"/>
    <property type="project" value="InterPro"/>
</dbReference>
<evidence type="ECO:0000313" key="1">
    <source>
        <dbReference type="EMBL" id="PPR94930.1"/>
    </source>
</evidence>